<dbReference type="PRINTS" id="PR00105">
    <property type="entry name" value="C5METTRFRASE"/>
</dbReference>
<evidence type="ECO:0000313" key="10">
    <source>
        <dbReference type="Proteomes" id="UP000297149"/>
    </source>
</evidence>
<protein>
    <recommendedName>
        <fullName evidence="8">Cytosine-specific methyltransferase</fullName>
        <ecNumber evidence="8">2.1.1.37</ecNumber>
    </recommendedName>
</protein>
<dbReference type="Pfam" id="PF00145">
    <property type="entry name" value="DNA_methylase"/>
    <property type="match status" value="1"/>
</dbReference>
<dbReference type="AlphaFoldDB" id="A0A4V1D324"/>
<dbReference type="REBASE" id="310270">
    <property type="entry name" value="M.MspH5ORF3920P"/>
</dbReference>
<dbReference type="KEGG" id="ddb:E7747_03920"/>
<dbReference type="SUPFAM" id="SSF53335">
    <property type="entry name" value="S-adenosyl-L-methionine-dependent methyltransferases"/>
    <property type="match status" value="1"/>
</dbReference>
<dbReference type="InterPro" id="IPR050390">
    <property type="entry name" value="C5-Methyltransferase"/>
</dbReference>
<comment type="similarity">
    <text evidence="6 7">Belongs to the class I-like SAM-binding methyltransferase superfamily. C5-methyltransferase family.</text>
</comment>
<reference evidence="10" key="1">
    <citation type="submission" date="2019-02" db="EMBL/GenBank/DDBJ databases">
        <title>Isolation and identification of novel species under the genus Muribaculum.</title>
        <authorList>
            <person name="Miyake S."/>
            <person name="Ding Y."/>
            <person name="Low A."/>
            <person name="Soh M."/>
            <person name="Seedorf H."/>
        </authorList>
    </citation>
    <scope>NUCLEOTIDE SEQUENCE [LARGE SCALE GENOMIC DNA]</scope>
    <source>
        <strain evidence="10">H5</strain>
    </source>
</reference>
<evidence type="ECO:0000256" key="8">
    <source>
        <dbReference type="RuleBase" id="RU000417"/>
    </source>
</evidence>
<organism evidence="9 10">
    <name type="scientific">Duncaniella dubosii</name>
    <dbReference type="NCBI Taxonomy" id="2518971"/>
    <lineage>
        <taxon>Bacteria</taxon>
        <taxon>Pseudomonadati</taxon>
        <taxon>Bacteroidota</taxon>
        <taxon>Bacteroidia</taxon>
        <taxon>Bacteroidales</taxon>
        <taxon>Muribaculaceae</taxon>
        <taxon>Duncaniella</taxon>
    </lineage>
</organism>
<accession>A0A4V1D324</accession>
<dbReference type="Gene3D" id="3.90.120.10">
    <property type="entry name" value="DNA Methylase, subunit A, domain 2"/>
    <property type="match status" value="1"/>
</dbReference>
<feature type="active site" evidence="6">
    <location>
        <position position="82"/>
    </location>
</feature>
<dbReference type="PROSITE" id="PS51679">
    <property type="entry name" value="SAM_MT_C5"/>
    <property type="match status" value="1"/>
</dbReference>
<evidence type="ECO:0000256" key="2">
    <source>
        <dbReference type="ARBA" id="ARBA00022679"/>
    </source>
</evidence>
<name>A0A4V1D324_9BACT</name>
<dbReference type="NCBIfam" id="TIGR00675">
    <property type="entry name" value="dcm"/>
    <property type="match status" value="1"/>
</dbReference>
<gene>
    <name evidence="9" type="ORF">E7747_03920</name>
</gene>
<evidence type="ECO:0000256" key="3">
    <source>
        <dbReference type="ARBA" id="ARBA00022691"/>
    </source>
</evidence>
<keyword evidence="10" id="KW-1185">Reference proteome</keyword>
<proteinExistence type="inferred from homology"/>
<comment type="catalytic activity">
    <reaction evidence="5 8">
        <text>a 2'-deoxycytidine in DNA + S-adenosyl-L-methionine = a 5-methyl-2'-deoxycytidine in DNA + S-adenosyl-L-homocysteine + H(+)</text>
        <dbReference type="Rhea" id="RHEA:13681"/>
        <dbReference type="Rhea" id="RHEA-COMP:11369"/>
        <dbReference type="Rhea" id="RHEA-COMP:11370"/>
        <dbReference type="ChEBI" id="CHEBI:15378"/>
        <dbReference type="ChEBI" id="CHEBI:57856"/>
        <dbReference type="ChEBI" id="CHEBI:59789"/>
        <dbReference type="ChEBI" id="CHEBI:85452"/>
        <dbReference type="ChEBI" id="CHEBI:85454"/>
        <dbReference type="EC" id="2.1.1.37"/>
    </reaction>
</comment>
<keyword evidence="3 6" id="KW-0949">S-adenosyl-L-methionine</keyword>
<dbReference type="GO" id="GO:0032259">
    <property type="term" value="P:methylation"/>
    <property type="evidence" value="ECO:0007669"/>
    <property type="project" value="UniProtKB-KW"/>
</dbReference>
<dbReference type="PANTHER" id="PTHR10629">
    <property type="entry name" value="CYTOSINE-SPECIFIC METHYLTRANSFERASE"/>
    <property type="match status" value="1"/>
</dbReference>
<evidence type="ECO:0000313" key="9">
    <source>
        <dbReference type="EMBL" id="QCD41518.1"/>
    </source>
</evidence>
<dbReference type="EMBL" id="CP039396">
    <property type="protein sequence ID" value="QCD41518.1"/>
    <property type="molecule type" value="Genomic_DNA"/>
</dbReference>
<dbReference type="RefSeq" id="WP_123615631.1">
    <property type="nucleotide sequence ID" value="NZ_CAXHQF010000078.1"/>
</dbReference>
<dbReference type="Proteomes" id="UP000297149">
    <property type="component" value="Chromosome"/>
</dbReference>
<dbReference type="GO" id="GO:0003886">
    <property type="term" value="F:DNA (cytosine-5-)-methyltransferase activity"/>
    <property type="evidence" value="ECO:0007669"/>
    <property type="project" value="UniProtKB-EC"/>
</dbReference>
<keyword evidence="4" id="KW-0680">Restriction system</keyword>
<dbReference type="InterPro" id="IPR001525">
    <property type="entry name" value="C5_MeTfrase"/>
</dbReference>
<dbReference type="PANTHER" id="PTHR10629:SF52">
    <property type="entry name" value="DNA (CYTOSINE-5)-METHYLTRANSFERASE 1"/>
    <property type="match status" value="1"/>
</dbReference>
<dbReference type="GO" id="GO:0003677">
    <property type="term" value="F:DNA binding"/>
    <property type="evidence" value="ECO:0007669"/>
    <property type="project" value="TreeGrafter"/>
</dbReference>
<sequence>MKRTLTHVDCFAGPGGICTGLTAAGFKTLVAIEYVKTCCETYSANHPEVHVIHSDIRNVGIEDIKNHVPDSGVDLVTSGMPCETFSTAGNTSRSFYDDRQFLFREGIRIAKLVKAKMILFENVPGITSKRTQKNSGAFIIDVLKSELVEAGYENYIEIILDASNFGVPQKRNRYFILASRIPDLKLEPPIPETKGVVTVEDAFKGLPNVIPNTDTVPTEYNGEESNYSLRLKNDKFWRRSEACVDYLTLQTPMKHRDATLKRFSMLEQGEGLKDLFCKFSSEKIAEFQAARILPKKMFIKRNVRLKLKEPSSTVTSHCLDEFVHPLYDRALTVRECARLQSFPDSYIFHGPFLVPHITKDVQDKYEQIGDAVPPLLAYAWGMAINKILNRI</sequence>
<dbReference type="Gene3D" id="3.40.50.150">
    <property type="entry name" value="Vaccinia Virus protein VP39"/>
    <property type="match status" value="1"/>
</dbReference>
<keyword evidence="2 6" id="KW-0808">Transferase</keyword>
<dbReference type="EC" id="2.1.1.37" evidence="8"/>
<dbReference type="GO" id="GO:0044027">
    <property type="term" value="P:negative regulation of gene expression via chromosomal CpG island methylation"/>
    <property type="evidence" value="ECO:0007669"/>
    <property type="project" value="TreeGrafter"/>
</dbReference>
<dbReference type="InterPro" id="IPR018117">
    <property type="entry name" value="C5_DNA_meth_AS"/>
</dbReference>
<evidence type="ECO:0000256" key="4">
    <source>
        <dbReference type="ARBA" id="ARBA00022747"/>
    </source>
</evidence>
<dbReference type="PROSITE" id="PS00094">
    <property type="entry name" value="C5_MTASE_1"/>
    <property type="match status" value="1"/>
</dbReference>
<evidence type="ECO:0000256" key="5">
    <source>
        <dbReference type="ARBA" id="ARBA00047422"/>
    </source>
</evidence>
<keyword evidence="1 6" id="KW-0489">Methyltransferase</keyword>
<evidence type="ECO:0000256" key="7">
    <source>
        <dbReference type="RuleBase" id="RU000416"/>
    </source>
</evidence>
<evidence type="ECO:0000256" key="1">
    <source>
        <dbReference type="ARBA" id="ARBA00022603"/>
    </source>
</evidence>
<dbReference type="GO" id="GO:0009307">
    <property type="term" value="P:DNA restriction-modification system"/>
    <property type="evidence" value="ECO:0007669"/>
    <property type="project" value="UniProtKB-KW"/>
</dbReference>
<evidence type="ECO:0000256" key="6">
    <source>
        <dbReference type="PROSITE-ProRule" id="PRU01016"/>
    </source>
</evidence>
<dbReference type="InterPro" id="IPR029063">
    <property type="entry name" value="SAM-dependent_MTases_sf"/>
</dbReference>